<feature type="domain" description="Rab-GAP TBC" evidence="2">
    <location>
        <begin position="125"/>
        <end position="286"/>
    </location>
</feature>
<dbReference type="InterPro" id="IPR035969">
    <property type="entry name" value="Rab-GAP_TBC_sf"/>
</dbReference>
<organism evidence="3">
    <name type="scientific">Noccaea caerulescens</name>
    <name type="common">Alpine penny-cress</name>
    <name type="synonym">Thlaspi caerulescens</name>
    <dbReference type="NCBI Taxonomy" id="107243"/>
    <lineage>
        <taxon>Eukaryota</taxon>
        <taxon>Viridiplantae</taxon>
        <taxon>Streptophyta</taxon>
        <taxon>Embryophyta</taxon>
        <taxon>Tracheophyta</taxon>
        <taxon>Spermatophyta</taxon>
        <taxon>Magnoliopsida</taxon>
        <taxon>eudicotyledons</taxon>
        <taxon>Gunneridae</taxon>
        <taxon>Pentapetalae</taxon>
        <taxon>rosids</taxon>
        <taxon>malvids</taxon>
        <taxon>Brassicales</taxon>
        <taxon>Brassicaceae</taxon>
        <taxon>Coluteocarpeae</taxon>
        <taxon>Noccaea</taxon>
    </lineage>
</organism>
<protein>
    <submittedName>
        <fullName evidence="3">TBC1 domain family member 13</fullName>
    </submittedName>
</protein>
<feature type="compositionally biased region" description="Low complexity" evidence="1">
    <location>
        <begin position="61"/>
        <end position="73"/>
    </location>
</feature>
<proteinExistence type="predicted"/>
<dbReference type="Gene3D" id="1.10.8.270">
    <property type="entry name" value="putative rabgap domain of human tbc1 domain family member 14 like domains"/>
    <property type="match status" value="1"/>
</dbReference>
<dbReference type="GO" id="GO:0006886">
    <property type="term" value="P:intracellular protein transport"/>
    <property type="evidence" value="ECO:0007669"/>
    <property type="project" value="TreeGrafter"/>
</dbReference>
<evidence type="ECO:0000259" key="2">
    <source>
        <dbReference type="PROSITE" id="PS50086"/>
    </source>
</evidence>
<dbReference type="AlphaFoldDB" id="A0A1J3FEZ2"/>
<dbReference type="PROSITE" id="PS50086">
    <property type="entry name" value="TBC_RABGAP"/>
    <property type="match status" value="1"/>
</dbReference>
<dbReference type="EMBL" id="GEVK01010393">
    <property type="protein sequence ID" value="JAU42439.1"/>
    <property type="molecule type" value="Transcribed_RNA"/>
</dbReference>
<dbReference type="SUPFAM" id="SSF47923">
    <property type="entry name" value="Ypt/Rab-GAP domain of gyp1p"/>
    <property type="match status" value="1"/>
</dbReference>
<dbReference type="GO" id="GO:0005096">
    <property type="term" value="F:GTPase activator activity"/>
    <property type="evidence" value="ECO:0007669"/>
    <property type="project" value="TreeGrafter"/>
</dbReference>
<accession>A0A1J3FEZ2</accession>
<reference evidence="3" key="1">
    <citation type="submission" date="2016-07" db="EMBL/GenBank/DDBJ databases">
        <title>De novo transcriptome assembly of four accessions of the metal hyperaccumulator plant Noccaea caerulescens.</title>
        <authorList>
            <person name="Blande D."/>
            <person name="Halimaa P."/>
            <person name="Tervahauta A.I."/>
            <person name="Aarts M.G."/>
            <person name="Karenlampi S.O."/>
        </authorList>
    </citation>
    <scope>NUCLEOTIDE SEQUENCE</scope>
</reference>
<name>A0A1J3FEZ2_NOCCA</name>
<gene>
    <name evidence="3" type="ORF">LC_TR7419_c0_g1_i1_g.26012</name>
</gene>
<dbReference type="Pfam" id="PF00566">
    <property type="entry name" value="RabGAP-TBC"/>
    <property type="match status" value="1"/>
</dbReference>
<sequence>MVRKKVPEWLNSTMWSTPPPPSSNDDGLLQHSSATKISSMKEQREPISVASRLNSAPPPSTASSVPSPSTRPRNGSSIPGGSGEYGNSVGPSSEDFSRQVHLTAELSKKVINMKELRSLALQSLPDSPGIRSTVWKLLLGYLPPERSLWSTELKQKRSQYKHYKDELLTSPSEITWRLVRSKGFDSYDLKSESRCMLARSRLTDEDHPLSLGKASIWNTYFQDTETIDQIDRDVKRTHPDIPFFSGESSFAHSNQESMKNILLVFAKLNQGIRYALAPKVHALNII</sequence>
<dbReference type="PANTHER" id="PTHR22957:SF540">
    <property type="entry name" value="YPT_RAB-GAP DOMAIN OF GYP1P SUPERFAMILY PROTEIN"/>
    <property type="match status" value="1"/>
</dbReference>
<feature type="region of interest" description="Disordered" evidence="1">
    <location>
        <begin position="1"/>
        <end position="96"/>
    </location>
</feature>
<dbReference type="Gene3D" id="1.10.10.750">
    <property type="entry name" value="Ypt/Rab-GAP domain of gyp1p, domain 1"/>
    <property type="match status" value="1"/>
</dbReference>
<evidence type="ECO:0000313" key="3">
    <source>
        <dbReference type="EMBL" id="JAU42439.1"/>
    </source>
</evidence>
<dbReference type="PANTHER" id="PTHR22957">
    <property type="entry name" value="TBC1 DOMAIN FAMILY MEMBER GTPASE-ACTIVATING PROTEIN"/>
    <property type="match status" value="1"/>
</dbReference>
<dbReference type="InterPro" id="IPR000195">
    <property type="entry name" value="Rab-GAP-TBC_dom"/>
</dbReference>
<evidence type="ECO:0000256" key="1">
    <source>
        <dbReference type="SAM" id="MobiDB-lite"/>
    </source>
</evidence>